<evidence type="ECO:0000256" key="6">
    <source>
        <dbReference type="HAMAP-Rule" id="MF_00821"/>
    </source>
</evidence>
<dbReference type="OrthoDB" id="9795145at2"/>
<reference evidence="7 8" key="1">
    <citation type="journal article" date="2013" name="J. Microbiol. Biotechnol.">
        <title>Novosphingobium ginsenosidimutans sp. nov., with the ability to convert ginsenoside.</title>
        <authorList>
            <person name="Kim J.K."/>
            <person name="He D."/>
            <person name="Liu Q.M."/>
            <person name="Park H.Y."/>
            <person name="Jung M.S."/>
            <person name="Yoon M.H."/>
            <person name="Kim S.C."/>
            <person name="Im W.T."/>
        </authorList>
    </citation>
    <scope>NUCLEOTIDE SEQUENCE [LARGE SCALE GENOMIC DNA]</scope>
    <source>
        <strain evidence="7 8">FW-6</strain>
    </source>
</reference>
<name>A0A5B8S287_9SPHN</name>
<evidence type="ECO:0000313" key="8">
    <source>
        <dbReference type="Proteomes" id="UP000321172"/>
    </source>
</evidence>
<keyword evidence="2 6" id="KW-0813">Transport</keyword>
<evidence type="ECO:0000313" key="7">
    <source>
        <dbReference type="EMBL" id="QEA15238.1"/>
    </source>
</evidence>
<comment type="function">
    <text evidence="6">One of the proteins required for the normal export of preproteins out of the cell cytoplasm. It is a molecular chaperone that binds to a subset of precursor proteins, maintaining them in a translocation-competent state. It also specifically binds to its receptor SecA.</text>
</comment>
<dbReference type="GO" id="GO:0015031">
    <property type="term" value="P:protein transport"/>
    <property type="evidence" value="ECO:0007669"/>
    <property type="project" value="UniProtKB-UniRule"/>
</dbReference>
<dbReference type="PANTHER" id="PTHR36918:SF1">
    <property type="entry name" value="PROTEIN-EXPORT PROTEIN SECB"/>
    <property type="match status" value="1"/>
</dbReference>
<dbReference type="SUPFAM" id="SSF54611">
    <property type="entry name" value="SecB-like"/>
    <property type="match status" value="1"/>
</dbReference>
<accession>A0A5B8S287</accession>
<dbReference type="EMBL" id="CP042345">
    <property type="protein sequence ID" value="QEA15238.1"/>
    <property type="molecule type" value="Genomic_DNA"/>
</dbReference>
<keyword evidence="4 6" id="KW-0811">Translocation</keyword>
<dbReference type="InterPro" id="IPR003708">
    <property type="entry name" value="SecB"/>
</dbReference>
<keyword evidence="8" id="KW-1185">Reference proteome</keyword>
<dbReference type="NCBIfam" id="NF004392">
    <property type="entry name" value="PRK05751.1-3"/>
    <property type="match status" value="1"/>
</dbReference>
<comment type="subunit">
    <text evidence="6">Homotetramer, a dimer of dimers. One homotetramer interacts with 1 SecA dimer.</text>
</comment>
<organism evidence="7 8">
    <name type="scientific">Novosphingobium ginsenosidimutans</name>
    <dbReference type="NCBI Taxonomy" id="1176536"/>
    <lineage>
        <taxon>Bacteria</taxon>
        <taxon>Pseudomonadati</taxon>
        <taxon>Pseudomonadota</taxon>
        <taxon>Alphaproteobacteria</taxon>
        <taxon>Sphingomonadales</taxon>
        <taxon>Sphingomonadaceae</taxon>
        <taxon>Novosphingobium</taxon>
    </lineage>
</organism>
<comment type="subcellular location">
    <subcellularLocation>
        <location evidence="6">Cytoplasm</location>
    </subcellularLocation>
</comment>
<gene>
    <name evidence="6 7" type="primary">secB</name>
    <name evidence="7" type="ORF">FRF71_03265</name>
</gene>
<evidence type="ECO:0000256" key="3">
    <source>
        <dbReference type="ARBA" id="ARBA00022927"/>
    </source>
</evidence>
<dbReference type="Pfam" id="PF02556">
    <property type="entry name" value="SecB"/>
    <property type="match status" value="1"/>
</dbReference>
<evidence type="ECO:0000256" key="2">
    <source>
        <dbReference type="ARBA" id="ARBA00022448"/>
    </source>
</evidence>
<dbReference type="KEGG" id="ngf:FRF71_03265"/>
<dbReference type="InterPro" id="IPR035958">
    <property type="entry name" value="SecB-like_sf"/>
</dbReference>
<dbReference type="HAMAP" id="MF_00821">
    <property type="entry name" value="SecB"/>
    <property type="match status" value="1"/>
</dbReference>
<dbReference type="Proteomes" id="UP000321172">
    <property type="component" value="Chromosome"/>
</dbReference>
<evidence type="ECO:0000256" key="5">
    <source>
        <dbReference type="ARBA" id="ARBA00023186"/>
    </source>
</evidence>
<keyword evidence="5 6" id="KW-0143">Chaperone</keyword>
<comment type="similarity">
    <text evidence="1 6">Belongs to the SecB family.</text>
</comment>
<protein>
    <recommendedName>
        <fullName evidence="6">Protein-export protein SecB</fullName>
    </recommendedName>
</protein>
<dbReference type="NCBIfam" id="TIGR00809">
    <property type="entry name" value="secB"/>
    <property type="match status" value="1"/>
</dbReference>
<dbReference type="PRINTS" id="PR01594">
    <property type="entry name" value="SECBCHAPRONE"/>
</dbReference>
<dbReference type="GO" id="GO:0051082">
    <property type="term" value="F:unfolded protein binding"/>
    <property type="evidence" value="ECO:0007669"/>
    <property type="project" value="InterPro"/>
</dbReference>
<proteinExistence type="inferred from homology"/>
<evidence type="ECO:0000256" key="1">
    <source>
        <dbReference type="ARBA" id="ARBA00009990"/>
    </source>
</evidence>
<evidence type="ECO:0000256" key="4">
    <source>
        <dbReference type="ARBA" id="ARBA00023010"/>
    </source>
</evidence>
<dbReference type="GO" id="GO:0006457">
    <property type="term" value="P:protein folding"/>
    <property type="evidence" value="ECO:0007669"/>
    <property type="project" value="UniProtKB-UniRule"/>
</dbReference>
<sequence>MSDEGNIITDLGLEGPAMNGADTAPAAGIISQYVKDLSVENPNAPDSYSWTDAPQIDVQFNIGARQLSDEVSELELKIALKSVAEAGTAFIIDLSYCGLLGMRNLDDASKHAFTYAEAPRILFPFARRVIADAVRDAGFPPLLLEPIDFNGIYLQQLAAQQGEGDAAPVGNA</sequence>
<dbReference type="PANTHER" id="PTHR36918">
    <property type="match status" value="1"/>
</dbReference>
<dbReference type="GO" id="GO:0051262">
    <property type="term" value="P:protein tetramerization"/>
    <property type="evidence" value="ECO:0007669"/>
    <property type="project" value="InterPro"/>
</dbReference>
<dbReference type="Gene3D" id="3.10.420.10">
    <property type="entry name" value="SecB-like"/>
    <property type="match status" value="1"/>
</dbReference>
<dbReference type="AlphaFoldDB" id="A0A5B8S287"/>
<keyword evidence="3 6" id="KW-0653">Protein transport</keyword>
<dbReference type="RefSeq" id="WP_147089218.1">
    <property type="nucleotide sequence ID" value="NZ_BAABJD010000001.1"/>
</dbReference>
<keyword evidence="6" id="KW-0963">Cytoplasm</keyword>
<dbReference type="GO" id="GO:0005737">
    <property type="term" value="C:cytoplasm"/>
    <property type="evidence" value="ECO:0007669"/>
    <property type="project" value="UniProtKB-SubCell"/>
</dbReference>